<dbReference type="Proteomes" id="UP000258606">
    <property type="component" value="Segment"/>
</dbReference>
<dbReference type="EMBL" id="MF580959">
    <property type="protein sequence ID" value="AUO79152.1"/>
    <property type="molecule type" value="Genomic_DNA"/>
</dbReference>
<dbReference type="RefSeq" id="YP_009639490.1">
    <property type="nucleotide sequence ID" value="NC_042351.1"/>
</dbReference>
<organism evidence="1 2">
    <name type="scientific">Salinibacter phage M8CRM-1</name>
    <dbReference type="NCBI Taxonomy" id="2681612"/>
    <lineage>
        <taxon>Viruses</taxon>
        <taxon>Duplodnaviria</taxon>
        <taxon>Heunggongvirae</taxon>
        <taxon>Uroviricota</taxon>
        <taxon>Caudoviricetes</taxon>
        <taxon>Kryptosalinivirus</taxon>
        <taxon>Kryptosalinivirus M8CRM1</taxon>
    </lineage>
</organism>
<sequence length="126" mass="14676">MSTDEETTRTYEIQGHTFTLKENHYHNVEKVQDYIHEVQQIGEGALDRLNKAMEVEDEDAMLEIVEEFEDTDMPTAWEQRFTLFEMVTDGPHDKVDLKRIPADTYDEAINSFLPSWVPTFGGSQNF</sequence>
<protein>
    <submittedName>
        <fullName evidence="1">Uncharacterized protein</fullName>
    </submittedName>
</protein>
<reference evidence="1 2" key="1">
    <citation type="submission" date="2017-07" db="EMBL/GenBank/DDBJ databases">
        <title>Characterization of ecologically diverse viruses infecting co-occurring strains of cosmopolitan hyperhalophilic Bacteroidetes.</title>
        <authorList>
            <person name="Villamor J."/>
            <person name="Ramos-Barbero M.D."/>
            <person name="Gonzalez-Torres P."/>
            <person name="Gabaldon T."/>
            <person name="Rollesso-Mora R."/>
            <person name="Meseguer I."/>
            <person name="Martinez-Garcia M."/>
            <person name="Santos F."/>
            <person name="Anton J."/>
        </authorList>
    </citation>
    <scope>NUCLEOTIDE SEQUENCE [LARGE SCALE GENOMIC DNA]</scope>
</reference>
<dbReference type="GeneID" id="40236285"/>
<dbReference type="KEGG" id="vg:40236285"/>
<proteinExistence type="predicted"/>
<keyword evidence="2" id="KW-1185">Reference proteome</keyword>
<name>A0A2I6UGQ3_9CAUD</name>
<evidence type="ECO:0000313" key="2">
    <source>
        <dbReference type="Proteomes" id="UP000258606"/>
    </source>
</evidence>
<evidence type="ECO:0000313" key="1">
    <source>
        <dbReference type="EMBL" id="AUO79152.1"/>
    </source>
</evidence>
<accession>A0A2I6UGQ3</accession>